<organism evidence="12 13">
    <name type="scientific">Syncephalastrum racemosum</name>
    <name type="common">Filamentous fungus</name>
    <dbReference type="NCBI Taxonomy" id="13706"/>
    <lineage>
        <taxon>Eukaryota</taxon>
        <taxon>Fungi</taxon>
        <taxon>Fungi incertae sedis</taxon>
        <taxon>Mucoromycota</taxon>
        <taxon>Mucoromycotina</taxon>
        <taxon>Mucoromycetes</taxon>
        <taxon>Mucorales</taxon>
        <taxon>Syncephalastraceae</taxon>
        <taxon>Syncephalastrum</taxon>
    </lineage>
</organism>
<comment type="subcellular location">
    <subcellularLocation>
        <location evidence="1">Nucleus</location>
    </subcellularLocation>
</comment>
<sequence length="487" mass="55708">MSDETPRKKARVDKQPVIVDSGIHLLASPNVPASENVGCVSLRDLIGRDDLERMVQINFTVDLDFVMDHMHPSTRDSIPVTVVHGHRFPESRERIRTQAQRYPNVKLVLPELKNQFGTHHTKTMLLFFQRDGVRHARVVVHTANLCRDDWEDMTQGVYMTPLCPIKSSATQVGRVTGSTYGSPFEKDLCAYLSAYASLSFAREWIREYSWATCKAILIGSVPGYHRDREINKWGLARLASVLEQHVKLPTSCRDSSTVVAQCSSVASLKQKWFDEDFRPALASAMNQQGATQPDLKLVYPTVDNVRKSHTGIIDSAGFLRLEQDTYDKSRAWLDGHLCQWRSSRRQKLMPHIKTYTRFYYEKQELRLAWFLITSANLSRAAWGEYQKNRSQLHIKSYELGVLFCPELFEDTDHDHVVLVNEARPAASTSSEQFKSSDIQKDYTSGDLEDEKNTIVPIRLPYDIPLVPHSPGECYTREYAHQAIRDFT</sequence>
<dbReference type="GO" id="GO:0005634">
    <property type="term" value="C:nucleus"/>
    <property type="evidence" value="ECO:0007669"/>
    <property type="project" value="UniProtKB-SubCell"/>
</dbReference>
<dbReference type="Pfam" id="PF06087">
    <property type="entry name" value="Tyr-DNA_phospho"/>
    <property type="match status" value="1"/>
</dbReference>
<dbReference type="GO" id="GO:0004527">
    <property type="term" value="F:exonuclease activity"/>
    <property type="evidence" value="ECO:0007669"/>
    <property type="project" value="UniProtKB-KW"/>
</dbReference>
<name>A0A1X2H0B6_SYNRA</name>
<keyword evidence="7" id="KW-0234">DNA repair</keyword>
<dbReference type="GO" id="GO:0006281">
    <property type="term" value="P:DNA repair"/>
    <property type="evidence" value="ECO:0007669"/>
    <property type="project" value="UniProtKB-KW"/>
</dbReference>
<evidence type="ECO:0000256" key="7">
    <source>
        <dbReference type="ARBA" id="ARBA00023204"/>
    </source>
</evidence>
<feature type="binding site" evidence="10">
    <location>
        <position position="353"/>
    </location>
    <ligand>
        <name>substrate</name>
    </ligand>
</feature>
<dbReference type="STRING" id="13706.A0A1X2H0B6"/>
<feature type="active site" description="Nucleophile" evidence="9">
    <location>
        <position position="120"/>
    </location>
</feature>
<dbReference type="Proteomes" id="UP000242180">
    <property type="component" value="Unassembled WGS sequence"/>
</dbReference>
<dbReference type="OMA" id="PLIKECW"/>
<protein>
    <submittedName>
        <fullName evidence="12">Tyrosyl-DNA phosphodiesterase I</fullName>
    </submittedName>
</protein>
<evidence type="ECO:0000256" key="11">
    <source>
        <dbReference type="PIRSR" id="PIRSR610347-3"/>
    </source>
</evidence>
<reference evidence="12 13" key="1">
    <citation type="submission" date="2016-07" db="EMBL/GenBank/DDBJ databases">
        <title>Pervasive Adenine N6-methylation of Active Genes in Fungi.</title>
        <authorList>
            <consortium name="DOE Joint Genome Institute"/>
            <person name="Mondo S.J."/>
            <person name="Dannebaum R.O."/>
            <person name="Kuo R.C."/>
            <person name="Labutti K."/>
            <person name="Haridas S."/>
            <person name="Kuo A."/>
            <person name="Salamov A."/>
            <person name="Ahrendt S.R."/>
            <person name="Lipzen A."/>
            <person name="Sullivan W."/>
            <person name="Andreopoulos W.B."/>
            <person name="Clum A."/>
            <person name="Lindquist E."/>
            <person name="Daum C."/>
            <person name="Ramamoorthy G.K."/>
            <person name="Gryganskyi A."/>
            <person name="Culley D."/>
            <person name="Magnuson J.K."/>
            <person name="James T.Y."/>
            <person name="O'Malley M.A."/>
            <person name="Stajich J.E."/>
            <person name="Spatafora J.W."/>
            <person name="Visel A."/>
            <person name="Grigoriev I.V."/>
        </authorList>
    </citation>
    <scope>NUCLEOTIDE SEQUENCE [LARGE SCALE GENOMIC DNA]</scope>
    <source>
        <strain evidence="12 13">NRRL 2496</strain>
    </source>
</reference>
<keyword evidence="13" id="KW-1185">Reference proteome</keyword>
<dbReference type="InterPro" id="IPR010347">
    <property type="entry name" value="Tdp1"/>
</dbReference>
<evidence type="ECO:0000256" key="10">
    <source>
        <dbReference type="PIRSR" id="PIRSR610347-2"/>
    </source>
</evidence>
<dbReference type="AlphaFoldDB" id="A0A1X2H0B6"/>
<dbReference type="GO" id="GO:0003690">
    <property type="term" value="F:double-stranded DNA binding"/>
    <property type="evidence" value="ECO:0007669"/>
    <property type="project" value="TreeGrafter"/>
</dbReference>
<dbReference type="PANTHER" id="PTHR12415">
    <property type="entry name" value="TYROSYL-DNA PHOSPHODIESTERASE 1"/>
    <property type="match status" value="1"/>
</dbReference>
<comment type="similarity">
    <text evidence="2">Belongs to the tyrosyl-DNA phosphodiesterase family.</text>
</comment>
<dbReference type="PANTHER" id="PTHR12415:SF0">
    <property type="entry name" value="TYROSYL-DNA PHOSPHODIESTERASE 1"/>
    <property type="match status" value="1"/>
</dbReference>
<dbReference type="GO" id="GO:0017005">
    <property type="term" value="F:3'-tyrosyl-DNA phosphodiesterase activity"/>
    <property type="evidence" value="ECO:0007669"/>
    <property type="project" value="TreeGrafter"/>
</dbReference>
<keyword evidence="6" id="KW-0269">Exonuclease</keyword>
<keyword evidence="3" id="KW-0540">Nuclease</keyword>
<evidence type="ECO:0000256" key="4">
    <source>
        <dbReference type="ARBA" id="ARBA00022763"/>
    </source>
</evidence>
<comment type="caution">
    <text evidence="12">The sequence shown here is derived from an EMBL/GenBank/DDBJ whole genome shotgun (WGS) entry which is preliminary data.</text>
</comment>
<feature type="active site" description="Proton donor/acceptor" evidence="9">
    <location>
        <position position="351"/>
    </location>
</feature>
<accession>A0A1X2H0B6</accession>
<keyword evidence="5" id="KW-0378">Hydrolase</keyword>
<evidence type="ECO:0000313" key="13">
    <source>
        <dbReference type="Proteomes" id="UP000242180"/>
    </source>
</evidence>
<dbReference type="GO" id="GO:0003697">
    <property type="term" value="F:single-stranded DNA binding"/>
    <property type="evidence" value="ECO:0007669"/>
    <property type="project" value="TreeGrafter"/>
</dbReference>
<evidence type="ECO:0000256" key="3">
    <source>
        <dbReference type="ARBA" id="ARBA00022722"/>
    </source>
</evidence>
<evidence type="ECO:0000256" key="1">
    <source>
        <dbReference type="ARBA" id="ARBA00004123"/>
    </source>
</evidence>
<gene>
    <name evidence="12" type="ORF">BCR43DRAFT_499319</name>
</gene>
<keyword evidence="4" id="KW-0227">DNA damage</keyword>
<evidence type="ECO:0000256" key="6">
    <source>
        <dbReference type="ARBA" id="ARBA00022839"/>
    </source>
</evidence>
<feature type="binding site" evidence="10">
    <location>
        <position position="122"/>
    </location>
    <ligand>
        <name>substrate</name>
    </ligand>
</feature>
<dbReference type="OrthoDB" id="47785at2759"/>
<keyword evidence="8" id="KW-0539">Nucleus</keyword>
<dbReference type="EMBL" id="MCGN01000012">
    <property type="protein sequence ID" value="ORY90447.1"/>
    <property type="molecule type" value="Genomic_DNA"/>
</dbReference>
<dbReference type="Gene3D" id="3.30.870.10">
    <property type="entry name" value="Endonuclease Chain A"/>
    <property type="match status" value="2"/>
</dbReference>
<evidence type="ECO:0000256" key="8">
    <source>
        <dbReference type="ARBA" id="ARBA00023242"/>
    </source>
</evidence>
<feature type="site" description="Interaction with DNA" evidence="11">
    <location>
        <position position="378"/>
    </location>
</feature>
<evidence type="ECO:0000256" key="5">
    <source>
        <dbReference type="ARBA" id="ARBA00022801"/>
    </source>
</evidence>
<evidence type="ECO:0000256" key="9">
    <source>
        <dbReference type="PIRSR" id="PIRSR610347-1"/>
    </source>
</evidence>
<evidence type="ECO:0000313" key="12">
    <source>
        <dbReference type="EMBL" id="ORY90447.1"/>
    </source>
</evidence>
<dbReference type="FunCoup" id="A0A1X2H0B6">
    <property type="interactions" value="576"/>
</dbReference>
<dbReference type="InParanoid" id="A0A1X2H0B6"/>
<evidence type="ECO:0000256" key="2">
    <source>
        <dbReference type="ARBA" id="ARBA00010205"/>
    </source>
</evidence>
<proteinExistence type="inferred from homology"/>
<dbReference type="SUPFAM" id="SSF56024">
    <property type="entry name" value="Phospholipase D/nuclease"/>
    <property type="match status" value="2"/>
</dbReference>